<organism evidence="1">
    <name type="scientific">Haemophilus influenzae</name>
    <dbReference type="NCBI Taxonomy" id="727"/>
    <lineage>
        <taxon>Bacteria</taxon>
        <taxon>Pseudomonadati</taxon>
        <taxon>Pseudomonadota</taxon>
        <taxon>Gammaproteobacteria</taxon>
        <taxon>Pasteurellales</taxon>
        <taxon>Pasteurellaceae</taxon>
        <taxon>Haemophilus</taxon>
    </lineage>
</organism>
<dbReference type="RefSeq" id="WP_105886949.1">
    <property type="nucleotide sequence ID" value="NZ_CP089175.1"/>
</dbReference>
<accession>A0A2S9S0C9</accession>
<gene>
    <name evidence="1" type="ORF">BV163_01383</name>
</gene>
<dbReference type="EMBL" id="MZHU01000051">
    <property type="protein sequence ID" value="PRK64597.1"/>
    <property type="molecule type" value="Genomic_DNA"/>
</dbReference>
<name>A0A2S9S0C9_HAEIF</name>
<dbReference type="AlphaFoldDB" id="A0A2S9S0C9"/>
<comment type="caution">
    <text evidence="1">The sequence shown here is derived from an EMBL/GenBank/DDBJ whole genome shotgun (WGS) entry which is preliminary data.</text>
</comment>
<protein>
    <submittedName>
        <fullName evidence="1">Uncharacterized protein</fullName>
    </submittedName>
</protein>
<reference evidence="1" key="1">
    <citation type="submission" date="2017-02" db="EMBL/GenBank/DDBJ databases">
        <title>Haemophilus influenzae in COPD genome sequencing project.</title>
        <authorList>
            <person name="Murphy T.F."/>
            <person name="Kong Y."/>
            <person name="Nadendla S."/>
            <person name="Tettelin H."/>
            <person name="Pettigrew M."/>
        </authorList>
    </citation>
    <scope>NUCLEOTIDE SEQUENCE [LARGE SCALE GENOMIC DNA]</scope>
    <source>
        <strain evidence="1">84P15H4</strain>
    </source>
</reference>
<proteinExistence type="predicted"/>
<sequence length="98" mass="11479">MKPSDDYYYQLDAAHQRKVDWQAGYEIALDEVATEIDNDLKQGDQTHYHELTEMLCDNDNFWLAIGSGASYEPYRQEAIKKIAERELNARMNDYDPDI</sequence>
<evidence type="ECO:0000313" key="1">
    <source>
        <dbReference type="EMBL" id="PRK64597.1"/>
    </source>
</evidence>